<keyword evidence="1" id="KW-0805">Transcription regulation</keyword>
<dbReference type="InterPro" id="IPR009057">
    <property type="entry name" value="Homeodomain-like_sf"/>
</dbReference>
<dbReference type="InterPro" id="IPR011075">
    <property type="entry name" value="TetR_C"/>
</dbReference>
<dbReference type="Pfam" id="PF16925">
    <property type="entry name" value="TetR_C_13"/>
    <property type="match status" value="1"/>
</dbReference>
<dbReference type="GO" id="GO:0003677">
    <property type="term" value="F:DNA binding"/>
    <property type="evidence" value="ECO:0007669"/>
    <property type="project" value="UniProtKB-UniRule"/>
</dbReference>
<feature type="DNA-binding region" description="H-T-H motif" evidence="4">
    <location>
        <begin position="28"/>
        <end position="47"/>
    </location>
</feature>
<organism evidence="6 7">
    <name type="scientific">Taishania pollutisoli</name>
    <dbReference type="NCBI Taxonomy" id="2766479"/>
    <lineage>
        <taxon>Bacteria</taxon>
        <taxon>Pseudomonadati</taxon>
        <taxon>Bacteroidota</taxon>
        <taxon>Flavobacteriia</taxon>
        <taxon>Flavobacteriales</taxon>
        <taxon>Crocinitomicaceae</taxon>
        <taxon>Taishania</taxon>
    </lineage>
</organism>
<evidence type="ECO:0000256" key="4">
    <source>
        <dbReference type="PROSITE-ProRule" id="PRU00335"/>
    </source>
</evidence>
<gene>
    <name evidence="6" type="ORF">H9Y05_06420</name>
</gene>
<dbReference type="Pfam" id="PF00440">
    <property type="entry name" value="TetR_N"/>
    <property type="match status" value="1"/>
</dbReference>
<keyword evidence="2 4" id="KW-0238">DNA-binding</keyword>
<dbReference type="PANTHER" id="PTHR47506:SF6">
    <property type="entry name" value="HTH-TYPE TRANSCRIPTIONAL REPRESSOR NEMR"/>
    <property type="match status" value="1"/>
</dbReference>
<dbReference type="PANTHER" id="PTHR47506">
    <property type="entry name" value="TRANSCRIPTIONAL REGULATORY PROTEIN"/>
    <property type="match status" value="1"/>
</dbReference>
<name>A0A8J6TSE3_9FLAO</name>
<dbReference type="PRINTS" id="PR00455">
    <property type="entry name" value="HTHTETR"/>
</dbReference>
<dbReference type="InterPro" id="IPR001647">
    <property type="entry name" value="HTH_TetR"/>
</dbReference>
<evidence type="ECO:0000256" key="3">
    <source>
        <dbReference type="ARBA" id="ARBA00023163"/>
    </source>
</evidence>
<dbReference type="SUPFAM" id="SSF46689">
    <property type="entry name" value="Homeodomain-like"/>
    <property type="match status" value="1"/>
</dbReference>
<evidence type="ECO:0000259" key="5">
    <source>
        <dbReference type="PROSITE" id="PS50977"/>
    </source>
</evidence>
<evidence type="ECO:0000256" key="2">
    <source>
        <dbReference type="ARBA" id="ARBA00023125"/>
    </source>
</evidence>
<dbReference type="SUPFAM" id="SSF48498">
    <property type="entry name" value="Tetracyclin repressor-like, C-terminal domain"/>
    <property type="match status" value="1"/>
</dbReference>
<evidence type="ECO:0000256" key="1">
    <source>
        <dbReference type="ARBA" id="ARBA00023015"/>
    </source>
</evidence>
<dbReference type="InterPro" id="IPR036271">
    <property type="entry name" value="Tet_transcr_reg_TetR-rel_C_sf"/>
</dbReference>
<comment type="caution">
    <text evidence="6">The sequence shown here is derived from an EMBL/GenBank/DDBJ whole genome shotgun (WGS) entry which is preliminary data.</text>
</comment>
<dbReference type="EMBL" id="JACVEL010000003">
    <property type="protein sequence ID" value="MBC9812112.1"/>
    <property type="molecule type" value="Genomic_DNA"/>
</dbReference>
<dbReference type="PROSITE" id="PS50977">
    <property type="entry name" value="HTH_TETR_2"/>
    <property type="match status" value="1"/>
</dbReference>
<proteinExistence type="predicted"/>
<evidence type="ECO:0000313" key="7">
    <source>
        <dbReference type="Proteomes" id="UP000652681"/>
    </source>
</evidence>
<reference evidence="6" key="1">
    <citation type="submission" date="2020-09" db="EMBL/GenBank/DDBJ databases">
        <title>Taishania pollutisoli gen. nov., sp. nov., Isolated from Tetrabromobisphenol A-Contaminated Soil.</title>
        <authorList>
            <person name="Chen Q."/>
        </authorList>
    </citation>
    <scope>NUCLEOTIDE SEQUENCE</scope>
    <source>
        <strain evidence="6">CZZ-1</strain>
    </source>
</reference>
<dbReference type="Proteomes" id="UP000652681">
    <property type="component" value="Unassembled WGS sequence"/>
</dbReference>
<keyword evidence="7" id="KW-1185">Reference proteome</keyword>
<dbReference type="Gene3D" id="1.10.357.10">
    <property type="entry name" value="Tetracycline Repressor, domain 2"/>
    <property type="match status" value="1"/>
</dbReference>
<dbReference type="AlphaFoldDB" id="A0A8J6TSE3"/>
<protein>
    <submittedName>
        <fullName evidence="6">TetR/AcrR family transcriptional regulator</fullName>
    </submittedName>
</protein>
<accession>A0A8J6TSE3</accession>
<dbReference type="PROSITE" id="PS01081">
    <property type="entry name" value="HTH_TETR_1"/>
    <property type="match status" value="1"/>
</dbReference>
<feature type="domain" description="HTH tetR-type" evidence="5">
    <location>
        <begin position="5"/>
        <end position="65"/>
    </location>
</feature>
<keyword evidence="3" id="KW-0804">Transcription</keyword>
<dbReference type="RefSeq" id="WP_216713809.1">
    <property type="nucleotide sequence ID" value="NZ_JACVEL010000003.1"/>
</dbReference>
<sequence>MKKAAATRLNILQKAFELVYVKGYQTTSIDEILATTQVTKGAFYYHFKNKDEMGIAIINELLKPTFKINFLEPLQNLTGDPLVMLYEMMYAILMENDVMKVEHGCPASNFTQEMAPWNVDFTAALNELSNQWKQAIADSVERGKQNGYVRQDVAGEQVAVFVMSGYWGVRNMGKLVNNTSVYVAYLQQLKSYLNSLK</sequence>
<dbReference type="InterPro" id="IPR023772">
    <property type="entry name" value="DNA-bd_HTH_TetR-type_CS"/>
</dbReference>
<evidence type="ECO:0000313" key="6">
    <source>
        <dbReference type="EMBL" id="MBC9812112.1"/>
    </source>
</evidence>